<dbReference type="STRING" id="1203190.GCA_000312345_00742"/>
<keyword evidence="2" id="KW-0378">Hydrolase</keyword>
<dbReference type="InterPro" id="IPR029058">
    <property type="entry name" value="AB_hydrolase_fold"/>
</dbReference>
<name>A0A1H1UBB2_9CORY</name>
<dbReference type="InterPro" id="IPR017208">
    <property type="entry name" value="UCP037442_abhydr"/>
</dbReference>
<dbReference type="RefSeq" id="WP_019193592.1">
    <property type="nucleotide sequence ID" value="NZ_LT629765.1"/>
</dbReference>
<evidence type="ECO:0000313" key="3">
    <source>
        <dbReference type="Proteomes" id="UP000182237"/>
    </source>
</evidence>
<evidence type="ECO:0000259" key="1">
    <source>
        <dbReference type="Pfam" id="PF12146"/>
    </source>
</evidence>
<dbReference type="AlphaFoldDB" id="A0A1H1UBB2"/>
<protein>
    <submittedName>
        <fullName evidence="2">Predicted alpha/beta hydrolase</fullName>
    </submittedName>
</protein>
<dbReference type="SUPFAM" id="SSF53474">
    <property type="entry name" value="alpha/beta-Hydrolases"/>
    <property type="match status" value="1"/>
</dbReference>
<dbReference type="OrthoDB" id="4536625at2"/>
<dbReference type="InterPro" id="IPR022742">
    <property type="entry name" value="Hydrolase_4"/>
</dbReference>
<dbReference type="PIRSF" id="PIRSF037442">
    <property type="entry name" value="UCP037442_abhydr"/>
    <property type="match status" value="1"/>
</dbReference>
<dbReference type="eggNOG" id="COG4757">
    <property type="taxonomic scope" value="Bacteria"/>
</dbReference>
<dbReference type="Gene3D" id="3.40.50.1820">
    <property type="entry name" value="alpha/beta hydrolase"/>
    <property type="match status" value="1"/>
</dbReference>
<reference evidence="2 3" key="1">
    <citation type="submission" date="2016-10" db="EMBL/GenBank/DDBJ databases">
        <authorList>
            <person name="de Groot N.N."/>
        </authorList>
    </citation>
    <scope>NUCLEOTIDE SEQUENCE [LARGE SCALE GENOMIC DNA]</scope>
    <source>
        <strain evidence="2 3">DSM 45434</strain>
    </source>
</reference>
<dbReference type="EMBL" id="LT629765">
    <property type="protein sequence ID" value="SDS69757.1"/>
    <property type="molecule type" value="Genomic_DNA"/>
</dbReference>
<keyword evidence="3" id="KW-1185">Reference proteome</keyword>
<sequence length="284" mass="30377">MVSVDITLPDRSTSTVSLFPAAGAEKPLVVIWPGFGMGARYYTPIASWLSDNGFPSAIGELRGQGTSTARASRSRTWGYHTLVTEDYPLTISAAKEVLGLSAGHPVALLTHSMGGQVGMLYLSSARAREQNVVGMMGVGTGSPYWKSFTGRSKRRIGMGAPVMAGVSRTLGFWPAGKWDLAGYGRQAGRHVREWAQLSRSNSIGHIAGADYPTAVSGVQVPVLLTRFGNDEDCTIASAEALAQHAPAAELAVEQLDGGLGHNKWARDPEVVGRRFVRFYEEKLA</sequence>
<evidence type="ECO:0000313" key="2">
    <source>
        <dbReference type="EMBL" id="SDS69757.1"/>
    </source>
</evidence>
<feature type="domain" description="Serine aminopeptidase S33" evidence="1">
    <location>
        <begin position="26"/>
        <end position="139"/>
    </location>
</feature>
<dbReference type="Proteomes" id="UP000182237">
    <property type="component" value="Chromosome I"/>
</dbReference>
<organism evidence="2 3">
    <name type="scientific">Corynebacterium timonense</name>
    <dbReference type="NCBI Taxonomy" id="441500"/>
    <lineage>
        <taxon>Bacteria</taxon>
        <taxon>Bacillati</taxon>
        <taxon>Actinomycetota</taxon>
        <taxon>Actinomycetes</taxon>
        <taxon>Mycobacteriales</taxon>
        <taxon>Corynebacteriaceae</taxon>
        <taxon>Corynebacterium</taxon>
    </lineage>
</organism>
<dbReference type="Pfam" id="PF12146">
    <property type="entry name" value="Hydrolase_4"/>
    <property type="match status" value="1"/>
</dbReference>
<gene>
    <name evidence="2" type="ORF">SAMN04488539_2194</name>
</gene>
<dbReference type="GO" id="GO:0016787">
    <property type="term" value="F:hydrolase activity"/>
    <property type="evidence" value="ECO:0007669"/>
    <property type="project" value="UniProtKB-KW"/>
</dbReference>
<proteinExistence type="predicted"/>
<accession>A0A1H1UBB2</accession>